<feature type="region of interest" description="Disordered" evidence="1">
    <location>
        <begin position="309"/>
        <end position="341"/>
    </location>
</feature>
<feature type="region of interest" description="Disordered" evidence="1">
    <location>
        <begin position="784"/>
        <end position="812"/>
    </location>
</feature>
<organism evidence="3 4">
    <name type="scientific">Toxoplasma gondii GAB2-2007-GAL-DOM2</name>
    <dbReference type="NCBI Taxonomy" id="1130820"/>
    <lineage>
        <taxon>Eukaryota</taxon>
        <taxon>Sar</taxon>
        <taxon>Alveolata</taxon>
        <taxon>Apicomplexa</taxon>
        <taxon>Conoidasida</taxon>
        <taxon>Coccidia</taxon>
        <taxon>Eucoccidiorida</taxon>
        <taxon>Eimeriorina</taxon>
        <taxon>Sarcocystidae</taxon>
        <taxon>Toxoplasma</taxon>
    </lineage>
</organism>
<feature type="compositionally biased region" description="Basic and acidic residues" evidence="1">
    <location>
        <begin position="800"/>
        <end position="812"/>
    </location>
</feature>
<feature type="compositionally biased region" description="Basic and acidic residues" evidence="1">
    <location>
        <begin position="309"/>
        <end position="329"/>
    </location>
</feature>
<feature type="compositionally biased region" description="Low complexity" evidence="1">
    <location>
        <begin position="527"/>
        <end position="539"/>
    </location>
</feature>
<feature type="region of interest" description="Disordered" evidence="1">
    <location>
        <begin position="378"/>
        <end position="402"/>
    </location>
</feature>
<accession>A0A086KQ88</accession>
<feature type="region of interest" description="Disordered" evidence="1">
    <location>
        <begin position="245"/>
        <end position="290"/>
    </location>
</feature>
<feature type="compositionally biased region" description="Low complexity" evidence="1">
    <location>
        <begin position="269"/>
        <end position="287"/>
    </location>
</feature>
<dbReference type="OrthoDB" id="333376at2759"/>
<evidence type="ECO:0000256" key="1">
    <source>
        <dbReference type="SAM" id="MobiDB-lite"/>
    </source>
</evidence>
<feature type="transmembrane region" description="Helical" evidence="2">
    <location>
        <begin position="48"/>
        <end position="67"/>
    </location>
</feature>
<sequence>MRVVSESREDTMDSPTHRTEPFLEVTALLATCTSPAVSAGEHPRLRRLLLVSVSRFSFPLIFLFFWLCLSQSPTGSLLGLADGASIFLRSSPQWFSFDASHPFPSLSSPVDLLHSFPLSFKLSPTLIRSPSGCAFSCPCLGGEASLSLPSFSFMSSSFSRLLHCAHPSAKMRQHERLSASGRSFLWGQKLAWGRRLRPLRDTACSESVFSPFPASSPLSFRFPGRSAPRLTRSPLSASASLLASLPQPGTVSEPPEEAPDSLPPQRGDSNSGDSEGRPSSSFSPASAEPRRALSSILLSNLKAKQKRLREAREAEEKERALHAEEEAKKKDRARRRKARDALLINKKKQRKETHRQRVLRSAARRQYLREKQAQLERAFLEDTQTQRSSEKGRLRRGEFASAERRAKKEREIQVLQDLLKSSVLVIQLEAHGLTPNQRWSIVRGLALAGFYKGYRIKHGKNSYMRVALRRIIEERKQIEATHAANSKRTEPLASAETPVANHVSDSPGERGFSSFPSSSPSPPSSPRFPSSSDSGSWRPSARRVRRDFWITHNEELAHKAALYGVDISGNKVKRVLEPEEEETFQALEAEEKSRERRIAERLQENLNKAAWRGDPRFAHLAIGMTRGGVWTQWEDDEELDQEKTEEMPEEVREAGMPYMEVDDWTDLFEEEIRCMREAKKEARAREEEVLNTVPLEGEVTPVAENGDEVMRHLGKSNLYLFVRAMPKNEKRLPLLVKTLASLLEEIVFDNRVKREQKGPPPRKYKGQWYDEELLPHITPEVAAANGFEPPAKDGQTQTSKDAESGQPTRDRVGGEIKVAFLGRSVLTPEQLKDFARRAPTREKLMQKLGGSLVGVTQRLAWSIQVTPTTLAAAVHKATEQKTPSAGEKTEDTT</sequence>
<feature type="compositionally biased region" description="Basic and acidic residues" evidence="1">
    <location>
        <begin position="388"/>
        <end position="402"/>
    </location>
</feature>
<dbReference type="VEuPathDB" id="ToxoDB:TGDOM2_248300"/>
<proteinExistence type="predicted"/>
<keyword evidence="2" id="KW-1133">Transmembrane helix</keyword>
<protein>
    <submittedName>
        <fullName evidence="3">Putative transmembrane protein</fullName>
    </submittedName>
</protein>
<gene>
    <name evidence="3" type="ORF">TGDOM2_248300</name>
</gene>
<dbReference type="EMBL" id="AHZU02000263">
    <property type="protein sequence ID" value="KFG46556.1"/>
    <property type="molecule type" value="Genomic_DNA"/>
</dbReference>
<evidence type="ECO:0000313" key="4">
    <source>
        <dbReference type="Proteomes" id="UP000028837"/>
    </source>
</evidence>
<evidence type="ECO:0000256" key="2">
    <source>
        <dbReference type="SAM" id="Phobius"/>
    </source>
</evidence>
<feature type="compositionally biased region" description="Low complexity" evidence="1">
    <location>
        <begin position="509"/>
        <end position="518"/>
    </location>
</feature>
<evidence type="ECO:0000313" key="3">
    <source>
        <dbReference type="EMBL" id="KFG46556.1"/>
    </source>
</evidence>
<dbReference type="AlphaFoldDB" id="A0A086KQ88"/>
<comment type="caution">
    <text evidence="3">The sequence shown here is derived from an EMBL/GenBank/DDBJ whole genome shotgun (WGS) entry which is preliminary data.</text>
</comment>
<keyword evidence="2 3" id="KW-0812">Transmembrane</keyword>
<keyword evidence="2" id="KW-0472">Membrane</keyword>
<dbReference type="Proteomes" id="UP000028837">
    <property type="component" value="Unassembled WGS sequence"/>
</dbReference>
<reference evidence="3 4" key="1">
    <citation type="submission" date="2014-02" db="EMBL/GenBank/DDBJ databases">
        <authorList>
            <person name="Sibley D."/>
            <person name="Venepally P."/>
            <person name="Karamycheva S."/>
            <person name="Hadjithomas M."/>
            <person name="Khan A."/>
            <person name="Brunk B."/>
            <person name="Roos D."/>
            <person name="Caler E."/>
            <person name="Lorenzi H."/>
        </authorList>
    </citation>
    <scope>NUCLEOTIDE SEQUENCE [LARGE SCALE GENOMIC DNA]</scope>
    <source>
        <strain evidence="3 4">GAB2-2007-GAL-DOM2</strain>
    </source>
</reference>
<name>A0A086KQ88_TOXGO</name>
<feature type="region of interest" description="Disordered" evidence="1">
    <location>
        <begin position="481"/>
        <end position="539"/>
    </location>
</feature>